<dbReference type="Proteomes" id="UP000502641">
    <property type="component" value="Chromosome"/>
</dbReference>
<dbReference type="Gene3D" id="1.10.10.10">
    <property type="entry name" value="Winged helix-like DNA-binding domain superfamily/Winged helix DNA-binding domain"/>
    <property type="match status" value="1"/>
</dbReference>
<keyword evidence="7" id="KW-1185">Reference proteome</keyword>
<dbReference type="PRINTS" id="PR00038">
    <property type="entry name" value="HTHLUXR"/>
</dbReference>
<dbReference type="CDD" id="cd06170">
    <property type="entry name" value="LuxR_C_like"/>
    <property type="match status" value="1"/>
</dbReference>
<dbReference type="GO" id="GO:0003677">
    <property type="term" value="F:DNA binding"/>
    <property type="evidence" value="ECO:0007669"/>
    <property type="project" value="UniProtKB-KW"/>
</dbReference>
<dbReference type="InterPro" id="IPR036388">
    <property type="entry name" value="WH-like_DNA-bd_sf"/>
</dbReference>
<sequence length="102" mass="10808">MVAQAVAGPPPSAPPRLPALTLREREVLAGVGDGLSSAQIGRRLGLGVPTVKAHVSRIIKKLQCENRVQAGLFVLRRNRAPVAPGVPGRRAPRGCPARLVRR</sequence>
<dbReference type="InterPro" id="IPR016032">
    <property type="entry name" value="Sig_transdc_resp-reg_C-effctor"/>
</dbReference>
<feature type="region of interest" description="Disordered" evidence="4">
    <location>
        <begin position="83"/>
        <end position="102"/>
    </location>
</feature>
<dbReference type="KEGG" id="sarg:HKX69_34635"/>
<dbReference type="SUPFAM" id="SSF46894">
    <property type="entry name" value="C-terminal effector domain of the bipartite response regulators"/>
    <property type="match status" value="1"/>
</dbReference>
<evidence type="ECO:0000259" key="5">
    <source>
        <dbReference type="PROSITE" id="PS50043"/>
    </source>
</evidence>
<accession>A0A6M4PXD9</accession>
<keyword evidence="1" id="KW-0805">Transcription regulation</keyword>
<reference evidence="6 7" key="1">
    <citation type="submission" date="2020-05" db="EMBL/GenBank/DDBJ databases">
        <authorList>
            <person name="Li K."/>
        </authorList>
    </citation>
    <scope>NUCLEOTIDE SEQUENCE [LARGE SCALE GENOMIC DNA]</scope>
    <source>
        <strain evidence="7">jing01</strain>
    </source>
</reference>
<dbReference type="PANTHER" id="PTHR43214:SF24">
    <property type="entry name" value="TRANSCRIPTIONAL REGULATORY PROTEIN NARL-RELATED"/>
    <property type="match status" value="1"/>
</dbReference>
<keyword evidence="3" id="KW-0804">Transcription</keyword>
<evidence type="ECO:0000313" key="7">
    <source>
        <dbReference type="Proteomes" id="UP000502641"/>
    </source>
</evidence>
<dbReference type="PANTHER" id="PTHR43214">
    <property type="entry name" value="TWO-COMPONENT RESPONSE REGULATOR"/>
    <property type="match status" value="1"/>
</dbReference>
<organism evidence="6 7">
    <name type="scientific">Streptomyces argyrophylli</name>
    <dbReference type="NCBI Taxonomy" id="2726118"/>
    <lineage>
        <taxon>Bacteria</taxon>
        <taxon>Bacillati</taxon>
        <taxon>Actinomycetota</taxon>
        <taxon>Actinomycetes</taxon>
        <taxon>Kitasatosporales</taxon>
        <taxon>Streptomycetaceae</taxon>
        <taxon>Streptomyces</taxon>
    </lineage>
</organism>
<dbReference type="PROSITE" id="PS50043">
    <property type="entry name" value="HTH_LUXR_2"/>
    <property type="match status" value="1"/>
</dbReference>
<protein>
    <submittedName>
        <fullName evidence="6">Helix-turn-helix transcriptional regulator</fullName>
    </submittedName>
</protein>
<dbReference type="SMART" id="SM00421">
    <property type="entry name" value="HTH_LUXR"/>
    <property type="match status" value="1"/>
</dbReference>
<dbReference type="AlphaFoldDB" id="A0A6M4PXD9"/>
<dbReference type="InterPro" id="IPR000792">
    <property type="entry name" value="Tscrpt_reg_LuxR_C"/>
</dbReference>
<evidence type="ECO:0000313" key="6">
    <source>
        <dbReference type="EMBL" id="QJS14773.1"/>
    </source>
</evidence>
<evidence type="ECO:0000256" key="1">
    <source>
        <dbReference type="ARBA" id="ARBA00023015"/>
    </source>
</evidence>
<gene>
    <name evidence="6" type="ORF">HKX69_34635</name>
</gene>
<proteinExistence type="predicted"/>
<dbReference type="InterPro" id="IPR039420">
    <property type="entry name" value="WalR-like"/>
</dbReference>
<evidence type="ECO:0000256" key="4">
    <source>
        <dbReference type="SAM" id="MobiDB-lite"/>
    </source>
</evidence>
<name>A0A6M4PXD9_9ACTN</name>
<evidence type="ECO:0000256" key="3">
    <source>
        <dbReference type="ARBA" id="ARBA00023163"/>
    </source>
</evidence>
<keyword evidence="2" id="KW-0238">DNA-binding</keyword>
<dbReference type="GO" id="GO:0006355">
    <property type="term" value="P:regulation of DNA-templated transcription"/>
    <property type="evidence" value="ECO:0007669"/>
    <property type="project" value="InterPro"/>
</dbReference>
<feature type="domain" description="HTH luxR-type" evidence="5">
    <location>
        <begin position="13"/>
        <end position="78"/>
    </location>
</feature>
<dbReference type="EMBL" id="CP053189">
    <property type="protein sequence ID" value="QJS14773.1"/>
    <property type="molecule type" value="Genomic_DNA"/>
</dbReference>
<dbReference type="PROSITE" id="PS00622">
    <property type="entry name" value="HTH_LUXR_1"/>
    <property type="match status" value="1"/>
</dbReference>
<dbReference type="Pfam" id="PF00196">
    <property type="entry name" value="GerE"/>
    <property type="match status" value="1"/>
</dbReference>
<evidence type="ECO:0000256" key="2">
    <source>
        <dbReference type="ARBA" id="ARBA00023125"/>
    </source>
</evidence>